<accession>A0A840LHC4</accession>
<dbReference type="Pfam" id="PF12146">
    <property type="entry name" value="Hydrolase_4"/>
    <property type="match status" value="1"/>
</dbReference>
<proteinExistence type="predicted"/>
<protein>
    <submittedName>
        <fullName evidence="2">Alpha-beta hydrolase superfamily lysophospholipase</fullName>
    </submittedName>
</protein>
<keyword evidence="2" id="KW-0378">Hydrolase</keyword>
<dbReference type="PANTHER" id="PTHR11614">
    <property type="entry name" value="PHOSPHOLIPASE-RELATED"/>
    <property type="match status" value="1"/>
</dbReference>
<evidence type="ECO:0000259" key="1">
    <source>
        <dbReference type="Pfam" id="PF12146"/>
    </source>
</evidence>
<name>A0A840LHC4_9BURK</name>
<gene>
    <name evidence="2" type="ORF">HNP55_004557</name>
</gene>
<keyword evidence="3" id="KW-1185">Reference proteome</keyword>
<dbReference type="GO" id="GO:0016787">
    <property type="term" value="F:hydrolase activity"/>
    <property type="evidence" value="ECO:0007669"/>
    <property type="project" value="UniProtKB-KW"/>
</dbReference>
<dbReference type="AlphaFoldDB" id="A0A840LHC4"/>
<dbReference type="EMBL" id="JACHLP010000013">
    <property type="protein sequence ID" value="MBB4846003.1"/>
    <property type="molecule type" value="Genomic_DNA"/>
</dbReference>
<dbReference type="Proteomes" id="UP000562027">
    <property type="component" value="Unassembled WGS sequence"/>
</dbReference>
<dbReference type="RefSeq" id="WP_184304465.1">
    <property type="nucleotide sequence ID" value="NZ_JACHLP010000013.1"/>
</dbReference>
<comment type="caution">
    <text evidence="2">The sequence shown here is derived from an EMBL/GenBank/DDBJ whole genome shotgun (WGS) entry which is preliminary data.</text>
</comment>
<dbReference type="SUPFAM" id="SSF53474">
    <property type="entry name" value="alpha/beta-Hydrolases"/>
    <property type="match status" value="1"/>
</dbReference>
<sequence>MTLLNTLLRRLMRSLLRLLGWLLLLSLTLLAGYTLYAVTALPPLQPWHQEKLQQEFSAARHADLDFEAYLRRETLLFEELAAKQAEWRNERVGKKGQALDAAWVDSRFNPKSQLMRLVDGAPYNRSFRLSPPKPKGQALLIHGLTDSPYVMKALAETLRAQGLAVTVLRLPGHGTLPSMMLDMRLADWQAAVRIAARDVAGRAGPQQPFYIGGFSTGGALALLYSLETLKDPALRRPSRVLLAAPAISLPPVAELAEVVDVLSALPVPALQKVRWQELVAEYDPYKFNSFPFNAAREVNRATQALQRELAAAERAGRLAQLPPVLSWQSVVDATVGAEGVLDQLYARLPGSQHRLVMFDLNRQAYLRSILRPESQALLDRALAGPRGYTLDIIGNGASQGAELQAQRWAPAASEPELLAAPRSGLAWPPSLASLGHLALLLPPDDPAYGFEPGSGRHGIPSIGSWFLRGESGAVSIELGSLNRLRSNPFWAWIQADVAATVAQDLAAAQPP</sequence>
<feature type="domain" description="Serine aminopeptidase S33" evidence="1">
    <location>
        <begin position="133"/>
        <end position="358"/>
    </location>
</feature>
<evidence type="ECO:0000313" key="2">
    <source>
        <dbReference type="EMBL" id="MBB4846003.1"/>
    </source>
</evidence>
<reference evidence="2 3" key="1">
    <citation type="submission" date="2020-08" db="EMBL/GenBank/DDBJ databases">
        <title>Functional genomics of gut bacteria from endangered species of beetles.</title>
        <authorList>
            <person name="Carlos-Shanley C."/>
        </authorList>
    </citation>
    <scope>NUCLEOTIDE SEQUENCE [LARGE SCALE GENOMIC DNA]</scope>
    <source>
        <strain evidence="2 3">S00239</strain>
    </source>
</reference>
<dbReference type="InterPro" id="IPR022742">
    <property type="entry name" value="Hydrolase_4"/>
</dbReference>
<dbReference type="InterPro" id="IPR051044">
    <property type="entry name" value="MAG_DAG_Lipase"/>
</dbReference>
<evidence type="ECO:0000313" key="3">
    <source>
        <dbReference type="Proteomes" id="UP000562027"/>
    </source>
</evidence>
<dbReference type="Gene3D" id="3.40.50.1820">
    <property type="entry name" value="alpha/beta hydrolase"/>
    <property type="match status" value="1"/>
</dbReference>
<dbReference type="InterPro" id="IPR029058">
    <property type="entry name" value="AB_hydrolase_fold"/>
</dbReference>
<organism evidence="2 3">
    <name type="scientific">Roseateles oligotrophus</name>
    <dbReference type="NCBI Taxonomy" id="1769250"/>
    <lineage>
        <taxon>Bacteria</taxon>
        <taxon>Pseudomonadati</taxon>
        <taxon>Pseudomonadota</taxon>
        <taxon>Betaproteobacteria</taxon>
        <taxon>Burkholderiales</taxon>
        <taxon>Sphaerotilaceae</taxon>
        <taxon>Roseateles</taxon>
    </lineage>
</organism>